<keyword evidence="2" id="KW-1185">Reference proteome</keyword>
<dbReference type="EMBL" id="CM055092">
    <property type="protein sequence ID" value="KAJ7567676.1"/>
    <property type="molecule type" value="Genomic_DNA"/>
</dbReference>
<gene>
    <name evidence="1" type="ORF">O6H91_01G001900</name>
</gene>
<evidence type="ECO:0000313" key="2">
    <source>
        <dbReference type="Proteomes" id="UP001162992"/>
    </source>
</evidence>
<accession>A0ACC2EMK7</accession>
<organism evidence="1 2">
    <name type="scientific">Diphasiastrum complanatum</name>
    <name type="common">Issler's clubmoss</name>
    <name type="synonym">Lycopodium complanatum</name>
    <dbReference type="NCBI Taxonomy" id="34168"/>
    <lineage>
        <taxon>Eukaryota</taxon>
        <taxon>Viridiplantae</taxon>
        <taxon>Streptophyta</taxon>
        <taxon>Embryophyta</taxon>
        <taxon>Tracheophyta</taxon>
        <taxon>Lycopodiopsida</taxon>
        <taxon>Lycopodiales</taxon>
        <taxon>Lycopodiaceae</taxon>
        <taxon>Lycopodioideae</taxon>
        <taxon>Diphasiastrum</taxon>
    </lineage>
</organism>
<comment type="caution">
    <text evidence="1">The sequence shown here is derived from an EMBL/GenBank/DDBJ whole genome shotgun (WGS) entry which is preliminary data.</text>
</comment>
<reference evidence="2" key="1">
    <citation type="journal article" date="2024" name="Proc. Natl. Acad. Sci. U.S.A.">
        <title>Extraordinary preservation of gene collinearity over three hundred million years revealed in homosporous lycophytes.</title>
        <authorList>
            <person name="Li C."/>
            <person name="Wickell D."/>
            <person name="Kuo L.Y."/>
            <person name="Chen X."/>
            <person name="Nie B."/>
            <person name="Liao X."/>
            <person name="Peng D."/>
            <person name="Ji J."/>
            <person name="Jenkins J."/>
            <person name="Williams M."/>
            <person name="Shu S."/>
            <person name="Plott C."/>
            <person name="Barry K."/>
            <person name="Rajasekar S."/>
            <person name="Grimwood J."/>
            <person name="Han X."/>
            <person name="Sun S."/>
            <person name="Hou Z."/>
            <person name="He W."/>
            <person name="Dai G."/>
            <person name="Sun C."/>
            <person name="Schmutz J."/>
            <person name="Leebens-Mack J.H."/>
            <person name="Li F.W."/>
            <person name="Wang L."/>
        </authorList>
    </citation>
    <scope>NUCLEOTIDE SEQUENCE [LARGE SCALE GENOMIC DNA]</scope>
    <source>
        <strain evidence="2">cv. PW_Plant_1</strain>
    </source>
</reference>
<protein>
    <submittedName>
        <fullName evidence="1">Uncharacterized protein</fullName>
    </submittedName>
</protein>
<proteinExistence type="predicted"/>
<dbReference type="Proteomes" id="UP001162992">
    <property type="component" value="Chromosome 1"/>
</dbReference>
<evidence type="ECO:0000313" key="1">
    <source>
        <dbReference type="EMBL" id="KAJ7567676.1"/>
    </source>
</evidence>
<sequence length="551" mass="61454">MASNDQKMFRATIIINTRAQCFPAVALTFLLAFADALIGASALSDIKSCSLSTQVCNSLAALNLDGELSFSKIANASRDFGNIHHTFPAAVLYPDSVKDIATVVQFVYASSSNLTIAAKGAGHSIYGQSQARDGIVIEMSSLKGIEVFPGAFGEASYVDARGGELWIDLITATMKLGFAPRSFTDYLHLSVGGTLSNAGVSGQAFRYGPQISNVFQLEVVTGKGEIVSCSPIENADLFFAVLGGLGQFGIITQARIVLEPSPYRVRWIRTLYSDFSKFTEDQENLISQPLIQSFDYIEGSVVVKAEDCCNSCKLETNATTGSSSPITISPVLYCLEVTKNYFEHESNTVERKISSMLAPLRHLPSMISVQDTTYLSFLDRVHESELRLWEQGLWSAPHPWLNLFIPKSRIEDFDAWTFKQQLRGGINGPMLIYPLHKMKWDPRMSVATPQEDIFYLVGLLRYASPLVHISIETLQHENNVTLKYCDSNRITYKQYLPNYSTHGEWIQHFGEFWPRFVDRKLKYDPKAILSPGQRIFSRPKTIYDMSKQAVN</sequence>
<name>A0ACC2EMK7_DIPCM</name>